<evidence type="ECO:0000313" key="2">
    <source>
        <dbReference type="EMBL" id="KAF5370286.1"/>
    </source>
</evidence>
<dbReference type="EMBL" id="JAACJM010000011">
    <property type="protein sequence ID" value="KAF5370286.1"/>
    <property type="molecule type" value="Genomic_DNA"/>
</dbReference>
<evidence type="ECO:0000256" key="1">
    <source>
        <dbReference type="SAM" id="MobiDB-lite"/>
    </source>
</evidence>
<evidence type="ECO:0008006" key="4">
    <source>
        <dbReference type="Google" id="ProtNLM"/>
    </source>
</evidence>
<dbReference type="OrthoDB" id="2788229at2759"/>
<accession>A0A8H5GSL9</accession>
<keyword evidence="3" id="KW-1185">Reference proteome</keyword>
<dbReference type="AlphaFoldDB" id="A0A8H5GSL9"/>
<dbReference type="Gene3D" id="3.80.10.10">
    <property type="entry name" value="Ribonuclease Inhibitor"/>
    <property type="match status" value="1"/>
</dbReference>
<feature type="region of interest" description="Disordered" evidence="1">
    <location>
        <begin position="441"/>
        <end position="468"/>
    </location>
</feature>
<organism evidence="2 3">
    <name type="scientific">Tetrapyrgos nigripes</name>
    <dbReference type="NCBI Taxonomy" id="182062"/>
    <lineage>
        <taxon>Eukaryota</taxon>
        <taxon>Fungi</taxon>
        <taxon>Dikarya</taxon>
        <taxon>Basidiomycota</taxon>
        <taxon>Agaricomycotina</taxon>
        <taxon>Agaricomycetes</taxon>
        <taxon>Agaricomycetidae</taxon>
        <taxon>Agaricales</taxon>
        <taxon>Marasmiineae</taxon>
        <taxon>Marasmiaceae</taxon>
        <taxon>Tetrapyrgos</taxon>
    </lineage>
</organism>
<dbReference type="Proteomes" id="UP000559256">
    <property type="component" value="Unassembled WGS sequence"/>
</dbReference>
<protein>
    <recommendedName>
        <fullName evidence="4">F-box domain-containing protein</fullName>
    </recommendedName>
</protein>
<reference evidence="2 3" key="1">
    <citation type="journal article" date="2020" name="ISME J.">
        <title>Uncovering the hidden diversity of litter-decomposition mechanisms in mushroom-forming fungi.</title>
        <authorList>
            <person name="Floudas D."/>
            <person name="Bentzer J."/>
            <person name="Ahren D."/>
            <person name="Johansson T."/>
            <person name="Persson P."/>
            <person name="Tunlid A."/>
        </authorList>
    </citation>
    <scope>NUCLEOTIDE SEQUENCE [LARGE SCALE GENOMIC DNA]</scope>
    <source>
        <strain evidence="2 3">CBS 291.85</strain>
    </source>
</reference>
<dbReference type="InterPro" id="IPR032675">
    <property type="entry name" value="LRR_dom_sf"/>
</dbReference>
<dbReference type="SUPFAM" id="SSF52047">
    <property type="entry name" value="RNI-like"/>
    <property type="match status" value="1"/>
</dbReference>
<gene>
    <name evidence="2" type="ORF">D9758_006915</name>
</gene>
<evidence type="ECO:0000313" key="3">
    <source>
        <dbReference type="Proteomes" id="UP000559256"/>
    </source>
</evidence>
<proteinExistence type="predicted"/>
<comment type="caution">
    <text evidence="2">The sequence shown here is derived from an EMBL/GenBank/DDBJ whole genome shotgun (WGS) entry which is preliminary data.</text>
</comment>
<sequence>MPQSSPELPIELINLIIDQLHDSRPDLKTCALVHRDWLPQSRYHLFHNIELYQNGVAPFLELCSSPYSTLPLAHVQTFGLATNLVVEGEPEDKTMHNCPALDQLLTWQSPETERKLITELVFEHLRALSLSWIGWWTLSDNAKAALHGGFTSLTELKLWNVVFGFEDEILELLGALHSLQKLRLDGVVLRRRSAGDIDVNERKNLPQSLHAIDMPNLSEMSPRVIELMTPCPSLKSFSGHIVNFSDITTECAQAITKLLESAGSSLENFSFEVQAAGMLKHDMDLDAVLQHIDLTTNANLQSIHLRIDDSSYLLPFLRRLTSSSNTPSLKKLHIPNFLSDSSGFSRDSTDPELEEVDKLLQHPYFSSLEEFRCQICVPFGLKDVKGQPKGWYDRPNEGSQPLADMVSKIDELKSRLPRLNKRGALKVDEYFRFMSWQLWGPGRGRYSDSESESDSETTTRRRSLRGAA</sequence>
<name>A0A8H5GSL9_9AGAR</name>